<feature type="transmembrane region" description="Helical" evidence="1">
    <location>
        <begin position="54"/>
        <end position="75"/>
    </location>
</feature>
<feature type="transmembrane region" description="Helical" evidence="1">
    <location>
        <begin position="87"/>
        <end position="107"/>
    </location>
</feature>
<dbReference type="BioCyc" id="PSP1104324:GJSN-50-MONOMER"/>
<sequence length="170" mass="18862">MKLWLLVAIVAALAAASAFLPVEVFVSDAFRPPPNKILTPDGVKAVSAPPLWLYMWRVTVVFTLLLFAAVVATFFTKPNDRARWTLATLSIATAAFHYLTLLFTSSPPGYGVAIYPLFYTITVKNTTQIYLDIGQVLILYAIYNVYVVEKRVKKRGEGGLKAKIFTIEEA</sequence>
<accession>G7VDT8</accession>
<keyword evidence="1" id="KW-0812">Transmembrane</keyword>
<evidence type="ECO:0000256" key="1">
    <source>
        <dbReference type="SAM" id="Phobius"/>
    </source>
</evidence>
<feature type="transmembrane region" description="Helical" evidence="1">
    <location>
        <begin position="127"/>
        <end position="146"/>
    </location>
</feature>
<dbReference type="STRING" id="1104324.P186_0051"/>
<dbReference type="HOGENOM" id="CLU_1691600_0_0_2"/>
<evidence type="ECO:0000313" key="2">
    <source>
        <dbReference type="EMBL" id="AET31520.1"/>
    </source>
</evidence>
<dbReference type="OrthoDB" id="28678at2157"/>
<keyword evidence="3" id="KW-1185">Reference proteome</keyword>
<dbReference type="GeneID" id="11595856"/>
<reference evidence="2 3" key="1">
    <citation type="journal article" date="2012" name="J. Bacteriol.">
        <title>Complete genome sequence of strain 1860, a crenarchaeon of the genus pyrobaculum able to grow with various electron acceptors.</title>
        <authorList>
            <person name="Mardanov A.V."/>
            <person name="Gumerov V.M."/>
            <person name="Slobodkina G.B."/>
            <person name="Beletsky A.V."/>
            <person name="Bonch-Osmolovskaya E.A."/>
            <person name="Ravin N.V."/>
            <person name="Skryabin K.G."/>
        </authorList>
    </citation>
    <scope>NUCLEOTIDE SEQUENCE [LARGE SCALE GENOMIC DNA]</scope>
    <source>
        <strain evidence="2 3">1860</strain>
    </source>
</reference>
<keyword evidence="1" id="KW-1133">Transmembrane helix</keyword>
<dbReference type="KEGG" id="pyr:P186_0051"/>
<dbReference type="Proteomes" id="UP000005867">
    <property type="component" value="Chromosome"/>
</dbReference>
<dbReference type="AlphaFoldDB" id="G7VDT8"/>
<gene>
    <name evidence="2" type="ORF">P186_0051</name>
</gene>
<name>G7VDT8_9CREN</name>
<proteinExistence type="predicted"/>
<protein>
    <submittedName>
        <fullName evidence="2">Uncharacterized protein</fullName>
    </submittedName>
</protein>
<keyword evidence="1" id="KW-0472">Membrane</keyword>
<dbReference type="EMBL" id="CP003098">
    <property type="protein sequence ID" value="AET31520.1"/>
    <property type="molecule type" value="Genomic_DNA"/>
</dbReference>
<organism evidence="2 3">
    <name type="scientific">Pyrobaculum ferrireducens</name>
    <dbReference type="NCBI Taxonomy" id="1104324"/>
    <lineage>
        <taxon>Archaea</taxon>
        <taxon>Thermoproteota</taxon>
        <taxon>Thermoprotei</taxon>
        <taxon>Thermoproteales</taxon>
        <taxon>Thermoproteaceae</taxon>
        <taxon>Pyrobaculum</taxon>
    </lineage>
</organism>
<dbReference type="eggNOG" id="arCOG05532">
    <property type="taxonomic scope" value="Archaea"/>
</dbReference>
<dbReference type="RefSeq" id="WP_014287351.1">
    <property type="nucleotide sequence ID" value="NC_016645.1"/>
</dbReference>
<evidence type="ECO:0000313" key="3">
    <source>
        <dbReference type="Proteomes" id="UP000005867"/>
    </source>
</evidence>